<feature type="compositionally biased region" description="Pro residues" evidence="1">
    <location>
        <begin position="459"/>
        <end position="468"/>
    </location>
</feature>
<feature type="compositionally biased region" description="Low complexity" evidence="1">
    <location>
        <begin position="202"/>
        <end position="213"/>
    </location>
</feature>
<evidence type="ECO:0000313" key="2">
    <source>
        <dbReference type="EMBL" id="KAE8254603.1"/>
    </source>
</evidence>
<dbReference type="Proteomes" id="UP000077521">
    <property type="component" value="Unassembled WGS sequence"/>
</dbReference>
<reference evidence="2" key="2">
    <citation type="journal article" date="2019" name="IMA Fungus">
        <title>Genome sequencing and comparison of five Tilletia species to identify candidate genes for the detection of regulated species infecting wheat.</title>
        <authorList>
            <person name="Nguyen H.D.T."/>
            <person name="Sultana T."/>
            <person name="Kesanakurti P."/>
            <person name="Hambleton S."/>
        </authorList>
    </citation>
    <scope>NUCLEOTIDE SEQUENCE</scope>
    <source>
        <strain evidence="2">DAOMC 236416</strain>
    </source>
</reference>
<proteinExistence type="predicted"/>
<feature type="compositionally biased region" description="Acidic residues" evidence="1">
    <location>
        <begin position="544"/>
        <end position="555"/>
    </location>
</feature>
<dbReference type="EMBL" id="LWDF02000185">
    <property type="protein sequence ID" value="KAE8254603.1"/>
    <property type="molecule type" value="Genomic_DNA"/>
</dbReference>
<feature type="compositionally biased region" description="Gly residues" evidence="1">
    <location>
        <begin position="361"/>
        <end position="384"/>
    </location>
</feature>
<feature type="compositionally biased region" description="Low complexity" evidence="1">
    <location>
        <begin position="37"/>
        <end position="53"/>
    </location>
</feature>
<dbReference type="AlphaFoldDB" id="A0A177TEW2"/>
<comment type="caution">
    <text evidence="2">The sequence shown here is derived from an EMBL/GenBank/DDBJ whole genome shotgun (WGS) entry which is preliminary data.</text>
</comment>
<sequence length="816" mass="86711">MDPEPTEQPTSAEAAASASAEAANFADFDFSQFMLSSSSDSSTAAATQESSRQVYQSFHFPQSSPNTAVPHPSTTPRHSISLEQQQQQQVHSSDAAAASSEQDQHQLSAALQKGSTTTPLSSSAFDFSSLSQADIEALTGGSYHSLDQLMNIPQALTNSSNIPPTTISAHQAQSGTHHTTTASALSPTTTIRSTSQHSPIQSTSPMTTKTTPTNADSTTFLHPSRSKRRRSVDPSAAGGRNLTESSSLSTKPPFPFPRPGALKLPPASASSASAMRSSLRAQAVAAAASSGMAEGPSSSNESNIGSSSSSSTSRSTVRSTLGMGLRASGRAAAAAGPGHGHGARGMKRAQGSWESMTTIRSGGGDVRGGMSFGGAGASMKGGPGNSEEEEEEDDQGLVERGMMALPHGWVYVRLLDGRMTVPIELLARLQIPYSVLSSSSFSPNTIVPPHHHHHHGNPPTSPLLPPPTSSLRAFHSRVDTPSASPVALFAHTTSSARAPLPMSSGPTSPLAQTVGGGVVAMEEGDEEGGETDVDVDEKLRGEGVDGDVDGDAEVGGEERRDEEGRMRFYALTKREMELLLHWLRFELVPKHVRADLDLLGLLADRYELRELIEAVRDAKDTRYMSIKERAEFDGKAVGEMQRHLGSLILWPDPRNNRPEDDNNIANNSAAAGAGGGANPNPSAGGPGTVAATIAGPSYQAVCAVLDDDLWDLVPGTRKLVKVDFRFPLGMARQGAISPFGSDQMREMQGQPGWDSLASSSSGRQTLWNTYRDDANRQVWHRIFFDTVAKRLWTDGFVIEREMVDCISSKVFYLISR</sequence>
<organism evidence="2 3">
    <name type="scientific">Tilletia indica</name>
    <dbReference type="NCBI Taxonomy" id="43049"/>
    <lineage>
        <taxon>Eukaryota</taxon>
        <taxon>Fungi</taxon>
        <taxon>Dikarya</taxon>
        <taxon>Basidiomycota</taxon>
        <taxon>Ustilaginomycotina</taxon>
        <taxon>Exobasidiomycetes</taxon>
        <taxon>Tilletiales</taxon>
        <taxon>Tilletiaceae</taxon>
        <taxon>Tilletia</taxon>
    </lineage>
</organism>
<reference evidence="2" key="1">
    <citation type="submission" date="2016-04" db="EMBL/GenBank/DDBJ databases">
        <authorList>
            <person name="Nguyen H.D."/>
            <person name="Samba Siva P."/>
            <person name="Cullis J."/>
            <person name="Levesque C.A."/>
            <person name="Hambleton S."/>
        </authorList>
    </citation>
    <scope>NUCLEOTIDE SEQUENCE</scope>
    <source>
        <strain evidence="2">DAOMC 236416</strain>
    </source>
</reference>
<evidence type="ECO:0000313" key="3">
    <source>
        <dbReference type="Proteomes" id="UP000077521"/>
    </source>
</evidence>
<feature type="compositionally biased region" description="Acidic residues" evidence="1">
    <location>
        <begin position="386"/>
        <end position="396"/>
    </location>
</feature>
<feature type="region of interest" description="Disordered" evidence="1">
    <location>
        <begin position="290"/>
        <end position="396"/>
    </location>
</feature>
<protein>
    <submittedName>
        <fullName evidence="2">Uncharacterized protein</fullName>
    </submittedName>
</protein>
<feature type="compositionally biased region" description="Low complexity" evidence="1">
    <location>
        <begin position="83"/>
        <end position="101"/>
    </location>
</feature>
<accession>A0A177TEW2</accession>
<feature type="region of interest" description="Disordered" evidence="1">
    <location>
        <begin position="540"/>
        <end position="562"/>
    </location>
</feature>
<feature type="compositionally biased region" description="Polar residues" evidence="1">
    <location>
        <begin position="191"/>
        <end position="201"/>
    </location>
</feature>
<feature type="compositionally biased region" description="Polar residues" evidence="1">
    <location>
        <begin position="107"/>
        <end position="119"/>
    </location>
</feature>
<keyword evidence="3" id="KW-1185">Reference proteome</keyword>
<feature type="region of interest" description="Disordered" evidence="1">
    <location>
        <begin position="650"/>
        <end position="683"/>
    </location>
</feature>
<feature type="compositionally biased region" description="Low complexity" evidence="1">
    <location>
        <begin position="169"/>
        <end position="190"/>
    </location>
</feature>
<name>A0A177TEW2_9BASI</name>
<evidence type="ECO:0000256" key="1">
    <source>
        <dbReference type="SAM" id="MobiDB-lite"/>
    </source>
</evidence>
<feature type="compositionally biased region" description="Polar residues" evidence="1">
    <location>
        <begin position="54"/>
        <end position="82"/>
    </location>
</feature>
<feature type="region of interest" description="Disordered" evidence="1">
    <location>
        <begin position="37"/>
        <end position="122"/>
    </location>
</feature>
<gene>
    <name evidence="2" type="ORF">A4X13_0g3353</name>
</gene>
<feature type="compositionally biased region" description="Low complexity" evidence="1">
    <location>
        <begin position="290"/>
        <end position="336"/>
    </location>
</feature>
<feature type="region of interest" description="Disordered" evidence="1">
    <location>
        <begin position="446"/>
        <end position="474"/>
    </location>
</feature>
<feature type="region of interest" description="Disordered" evidence="1">
    <location>
        <begin position="160"/>
        <end position="275"/>
    </location>
</feature>